<dbReference type="InterPro" id="IPR004597">
    <property type="entry name" value="Tag"/>
</dbReference>
<evidence type="ECO:0000256" key="6">
    <source>
        <dbReference type="PIRSR" id="PIRSR605019-1"/>
    </source>
</evidence>
<sequence length="200" mass="23528">MNNGSEKQEVNRTRCPWPGANPLMVAYHDEEWGVPLHDDRKLFEFMILDAFQAGLSWNTIINKRKNFEMAFSGFDVKKISRYTEKDFDRLMQDSGIIRNRLKIRAAIQNAKCFLQVQKEFGSFDRYIWQFVHHQPIQNKIRTLKDYQAKTKESDAMSKDLLKRGFKFVGSTICYAFMQAAGMVNDHAMDCFRYKEVAKMK</sequence>
<dbReference type="PANTHER" id="PTHR30037:SF4">
    <property type="entry name" value="DNA-3-METHYLADENINE GLYCOSYLASE I"/>
    <property type="match status" value="1"/>
</dbReference>
<evidence type="ECO:0000256" key="5">
    <source>
        <dbReference type="ARBA" id="ARBA00023204"/>
    </source>
</evidence>
<evidence type="ECO:0000256" key="3">
    <source>
        <dbReference type="ARBA" id="ARBA00022801"/>
    </source>
</evidence>
<dbReference type="PANTHER" id="PTHR30037">
    <property type="entry name" value="DNA-3-METHYLADENINE GLYCOSYLASE 1"/>
    <property type="match status" value="1"/>
</dbReference>
<dbReference type="InterPro" id="IPR005019">
    <property type="entry name" value="Adenine_glyco"/>
</dbReference>
<dbReference type="Gene3D" id="1.10.340.30">
    <property type="entry name" value="Hypothetical protein, domain 2"/>
    <property type="match status" value="1"/>
</dbReference>
<feature type="binding site" evidence="6">
    <location>
        <position position="190"/>
    </location>
    <ligand>
        <name>Zn(2+)</name>
        <dbReference type="ChEBI" id="CHEBI:29105"/>
    </ligand>
</feature>
<dbReference type="InterPro" id="IPR011257">
    <property type="entry name" value="DNA_glycosylase"/>
</dbReference>
<keyword evidence="1 6" id="KW-0479">Metal-binding</keyword>
<dbReference type="EMBL" id="CP064981">
    <property type="protein sequence ID" value="QQR92446.1"/>
    <property type="molecule type" value="Genomic_DNA"/>
</dbReference>
<keyword evidence="2" id="KW-0227">DNA damage</keyword>
<dbReference type="GO" id="GO:0008725">
    <property type="term" value="F:DNA-3-methyladenine glycosylase activity"/>
    <property type="evidence" value="ECO:0007669"/>
    <property type="project" value="InterPro"/>
</dbReference>
<dbReference type="FunFam" id="1.10.340.30:FF:000009">
    <property type="entry name" value="DNA-3-methyladenine glycosylase I"/>
    <property type="match status" value="1"/>
</dbReference>
<dbReference type="NCBIfam" id="TIGR00624">
    <property type="entry name" value="tag"/>
    <property type="match status" value="1"/>
</dbReference>
<dbReference type="AlphaFoldDB" id="A0A7T9DJF6"/>
<dbReference type="InterPro" id="IPR052891">
    <property type="entry name" value="DNA-3mA_glycosylase"/>
</dbReference>
<keyword evidence="3" id="KW-0378">Hydrolase</keyword>
<evidence type="ECO:0000256" key="1">
    <source>
        <dbReference type="ARBA" id="ARBA00022723"/>
    </source>
</evidence>
<evidence type="ECO:0000256" key="2">
    <source>
        <dbReference type="ARBA" id="ARBA00022763"/>
    </source>
</evidence>
<dbReference type="Proteomes" id="UP000596004">
    <property type="component" value="Chromosome"/>
</dbReference>
<name>A0A7T9DJF6_9ARCH</name>
<feature type="binding site" evidence="6">
    <location>
        <position position="15"/>
    </location>
    <ligand>
        <name>Zn(2+)</name>
        <dbReference type="ChEBI" id="CHEBI:29105"/>
    </ligand>
</feature>
<dbReference type="GO" id="GO:0006284">
    <property type="term" value="P:base-excision repair"/>
    <property type="evidence" value="ECO:0007669"/>
    <property type="project" value="InterPro"/>
</dbReference>
<dbReference type="GO" id="GO:0046872">
    <property type="term" value="F:metal ion binding"/>
    <property type="evidence" value="ECO:0007669"/>
    <property type="project" value="UniProtKB-KW"/>
</dbReference>
<gene>
    <name evidence="7" type="ORF">IPJ89_04825</name>
</gene>
<feature type="binding site" evidence="6">
    <location>
        <position position="186"/>
    </location>
    <ligand>
        <name>Zn(2+)</name>
        <dbReference type="ChEBI" id="CHEBI:29105"/>
    </ligand>
</feature>
<proteinExistence type="predicted"/>
<evidence type="ECO:0000256" key="4">
    <source>
        <dbReference type="ARBA" id="ARBA00022833"/>
    </source>
</evidence>
<evidence type="ECO:0000313" key="7">
    <source>
        <dbReference type="EMBL" id="QQR92446.1"/>
    </source>
</evidence>
<accession>A0A7T9DJF6</accession>
<dbReference type="Pfam" id="PF03352">
    <property type="entry name" value="Adenine_glyco"/>
    <property type="match status" value="1"/>
</dbReference>
<organism evidence="7">
    <name type="scientific">Candidatus Iainarchaeum sp</name>
    <dbReference type="NCBI Taxonomy" id="3101447"/>
    <lineage>
        <taxon>Archaea</taxon>
        <taxon>Candidatus Iainarchaeota</taxon>
        <taxon>Candidatus Iainarchaeia</taxon>
        <taxon>Candidatus Iainarchaeales</taxon>
        <taxon>Candidatus Iainarchaeaceae</taxon>
        <taxon>Candidatus Iainarchaeum</taxon>
    </lineage>
</organism>
<dbReference type="SUPFAM" id="SSF48150">
    <property type="entry name" value="DNA-glycosylase"/>
    <property type="match status" value="1"/>
</dbReference>
<reference evidence="7" key="1">
    <citation type="submission" date="2020-11" db="EMBL/GenBank/DDBJ databases">
        <title>Connecting structure to function with the recovery of over 1000 high-quality activated sludge metagenome-assembled genomes encoding full-length rRNA genes using long-read sequencing.</title>
        <authorList>
            <person name="Singleton C.M."/>
            <person name="Petriglieri F."/>
            <person name="Kristensen J.M."/>
            <person name="Kirkegaard R.H."/>
            <person name="Michaelsen T.Y."/>
            <person name="Andersen M.H."/>
            <person name="Karst S.M."/>
            <person name="Dueholm M.S."/>
            <person name="Nielsen P.H."/>
            <person name="Albertsen M."/>
        </authorList>
    </citation>
    <scope>NUCLEOTIDE SEQUENCE</scope>
    <source>
        <strain evidence="7">Fred_18-Q3-R57-64_BAT3C.431</strain>
    </source>
</reference>
<keyword evidence="5" id="KW-0234">DNA repair</keyword>
<feature type="binding site" evidence="6">
    <location>
        <position position="28"/>
    </location>
    <ligand>
        <name>Zn(2+)</name>
        <dbReference type="ChEBI" id="CHEBI:29105"/>
    </ligand>
</feature>
<keyword evidence="4 6" id="KW-0862">Zinc</keyword>
<protein>
    <submittedName>
        <fullName evidence="7">DNA-3-methyladenine glycosylase I</fullName>
    </submittedName>
</protein>